<comment type="caution">
    <text evidence="13">The sequence shown here is derived from an EMBL/GenBank/DDBJ whole genome shotgun (WGS) entry which is preliminary data.</text>
</comment>
<feature type="active site" description="O-(3'-phospho-DNA)-tyrosine intermediate" evidence="9">
    <location>
        <position position="282"/>
    </location>
</feature>
<dbReference type="InterPro" id="IPR023009">
    <property type="entry name" value="Tyrosine_recombinase_XerC/XerD"/>
</dbReference>
<evidence type="ECO:0000256" key="7">
    <source>
        <dbReference type="ARBA" id="ARBA00023172"/>
    </source>
</evidence>
<evidence type="ECO:0000256" key="3">
    <source>
        <dbReference type="ARBA" id="ARBA00022618"/>
    </source>
</evidence>
<dbReference type="PANTHER" id="PTHR30349">
    <property type="entry name" value="PHAGE INTEGRASE-RELATED"/>
    <property type="match status" value="1"/>
</dbReference>
<evidence type="ECO:0000256" key="9">
    <source>
        <dbReference type="HAMAP-Rule" id="MF_01808"/>
    </source>
</evidence>
<sequence length="352" mass="39381">MAEDRHLIEQFLEMLAAERGAAANSLAAYERDLVDFFTRTGASTQSTTTEDIRHYLDLLHREKRAASTASRRLSALRQYFLFLFREGLKADNPAIGIDSPRLPVRLPGVLSEEDVNKLLSCAEAIHREKNNLQSARLLALLEMLYATGMRITELISLPRRAFAPDRPVLFVRGKGGAERMVPMGDQARTALLAYLTILKRDKPDMAASPWLFPSRGAMGTLSRMRVQQMLKSLAQEAGIRPELLSAHKMRHAFATHLLAHGADLRAVQKMLGHADISTTQIYTHVLEERLRTLVSEKHPLAQRDQTESPQSKPKQDAEKPVYSTGPSQSRRMALATAWLRELASSLAIALRT</sequence>
<comment type="function">
    <text evidence="9">Site-specific tyrosine recombinase, which acts by catalyzing the cutting and rejoining of the recombining DNA molecules. The XerC-XerD complex is essential to convert dimers of the bacterial chromosome into monomers to permit their segregation at cell division. It also contributes to the segregational stability of plasmids.</text>
</comment>
<protein>
    <recommendedName>
        <fullName evidence="9">Tyrosine recombinase XerC</fullName>
    </recommendedName>
</protein>
<evidence type="ECO:0000256" key="5">
    <source>
        <dbReference type="ARBA" id="ARBA00022908"/>
    </source>
</evidence>
<feature type="domain" description="Tyr recombinase" evidence="11">
    <location>
        <begin position="105"/>
        <end position="295"/>
    </location>
</feature>
<evidence type="ECO:0000256" key="2">
    <source>
        <dbReference type="ARBA" id="ARBA00022490"/>
    </source>
</evidence>
<evidence type="ECO:0000256" key="6">
    <source>
        <dbReference type="ARBA" id="ARBA00023125"/>
    </source>
</evidence>
<accession>A0A5A7NBD7</accession>
<dbReference type="GO" id="GO:0009037">
    <property type="term" value="F:tyrosine-based site-specific recombinase activity"/>
    <property type="evidence" value="ECO:0007669"/>
    <property type="project" value="UniProtKB-UniRule"/>
</dbReference>
<dbReference type="Pfam" id="PF02899">
    <property type="entry name" value="Phage_int_SAM_1"/>
    <property type="match status" value="1"/>
</dbReference>
<dbReference type="InterPro" id="IPR010998">
    <property type="entry name" value="Integrase_recombinase_N"/>
</dbReference>
<name>A0A5A7NBD7_9PROT</name>
<evidence type="ECO:0000256" key="10">
    <source>
        <dbReference type="SAM" id="MobiDB-lite"/>
    </source>
</evidence>
<evidence type="ECO:0000259" key="12">
    <source>
        <dbReference type="PROSITE" id="PS51900"/>
    </source>
</evidence>
<reference evidence="13 14" key="1">
    <citation type="submission" date="2019-09" db="EMBL/GenBank/DDBJ databases">
        <title>NBRP : Genome information of microbial organism related human and environment.</title>
        <authorList>
            <person name="Hattori M."/>
            <person name="Oshima K."/>
            <person name="Inaba H."/>
            <person name="Suda W."/>
            <person name="Sakamoto M."/>
            <person name="Iino T."/>
            <person name="Kitahara M."/>
            <person name="Oshida Y."/>
            <person name="Iida T."/>
            <person name="Kudo T."/>
            <person name="Itoh T."/>
            <person name="Ohkuma M."/>
        </authorList>
    </citation>
    <scope>NUCLEOTIDE SEQUENCE [LARGE SCALE GENOMIC DNA]</scope>
    <source>
        <strain evidence="13 14">Q-1</strain>
    </source>
</reference>
<dbReference type="InterPro" id="IPR002104">
    <property type="entry name" value="Integrase_catalytic"/>
</dbReference>
<proteinExistence type="inferred from homology"/>
<feature type="active site" evidence="9">
    <location>
        <position position="150"/>
    </location>
</feature>
<keyword evidence="4 9" id="KW-0159">Chromosome partition</keyword>
<keyword evidence="8 9" id="KW-0131">Cell cycle</keyword>
<dbReference type="GO" id="GO:0005737">
    <property type="term" value="C:cytoplasm"/>
    <property type="evidence" value="ECO:0007669"/>
    <property type="project" value="UniProtKB-SubCell"/>
</dbReference>
<organism evidence="13 14">
    <name type="scientific">Iodidimonas nitroreducens</name>
    <dbReference type="NCBI Taxonomy" id="1236968"/>
    <lineage>
        <taxon>Bacteria</taxon>
        <taxon>Pseudomonadati</taxon>
        <taxon>Pseudomonadota</taxon>
        <taxon>Alphaproteobacteria</taxon>
        <taxon>Iodidimonadales</taxon>
        <taxon>Iodidimonadaceae</taxon>
        <taxon>Iodidimonas</taxon>
    </lineage>
</organism>
<feature type="active site" evidence="9">
    <location>
        <position position="273"/>
    </location>
</feature>
<dbReference type="GO" id="GO:0051301">
    <property type="term" value="P:cell division"/>
    <property type="evidence" value="ECO:0007669"/>
    <property type="project" value="UniProtKB-KW"/>
</dbReference>
<evidence type="ECO:0000313" key="14">
    <source>
        <dbReference type="Proteomes" id="UP000324996"/>
    </source>
</evidence>
<comment type="subcellular location">
    <subcellularLocation>
        <location evidence="1 9">Cytoplasm</location>
    </subcellularLocation>
</comment>
<keyword evidence="3 9" id="KW-0132">Cell division</keyword>
<evidence type="ECO:0000259" key="11">
    <source>
        <dbReference type="PROSITE" id="PS51898"/>
    </source>
</evidence>
<comment type="similarity">
    <text evidence="9">Belongs to the 'phage' integrase family. XerC subfamily.</text>
</comment>
<dbReference type="Pfam" id="PF00589">
    <property type="entry name" value="Phage_integrase"/>
    <property type="match status" value="1"/>
</dbReference>
<dbReference type="GO" id="GO:0003677">
    <property type="term" value="F:DNA binding"/>
    <property type="evidence" value="ECO:0007669"/>
    <property type="project" value="UniProtKB-UniRule"/>
</dbReference>
<feature type="region of interest" description="Disordered" evidence="10">
    <location>
        <begin position="296"/>
        <end position="328"/>
    </location>
</feature>
<evidence type="ECO:0000256" key="1">
    <source>
        <dbReference type="ARBA" id="ARBA00004496"/>
    </source>
</evidence>
<dbReference type="InterPro" id="IPR044068">
    <property type="entry name" value="CB"/>
</dbReference>
<dbReference type="HAMAP" id="MF_01808">
    <property type="entry name" value="Recomb_XerC_XerD"/>
    <property type="match status" value="1"/>
</dbReference>
<keyword evidence="6 9" id="KW-0238">DNA-binding</keyword>
<dbReference type="SUPFAM" id="SSF56349">
    <property type="entry name" value="DNA breaking-rejoining enzymes"/>
    <property type="match status" value="1"/>
</dbReference>
<dbReference type="GO" id="GO:0006313">
    <property type="term" value="P:DNA transposition"/>
    <property type="evidence" value="ECO:0007669"/>
    <property type="project" value="UniProtKB-UniRule"/>
</dbReference>
<comment type="subunit">
    <text evidence="9">Forms a cyclic heterotetrameric complex composed of two molecules of XerC and two molecules of XerD.</text>
</comment>
<feature type="active site" evidence="9">
    <location>
        <position position="247"/>
    </location>
</feature>
<dbReference type="AlphaFoldDB" id="A0A5A7NBD7"/>
<keyword evidence="14" id="KW-1185">Reference proteome</keyword>
<evidence type="ECO:0000313" key="13">
    <source>
        <dbReference type="EMBL" id="GER05418.1"/>
    </source>
</evidence>
<dbReference type="InterPro" id="IPR050090">
    <property type="entry name" value="Tyrosine_recombinase_XerCD"/>
</dbReference>
<dbReference type="EMBL" id="BKCN01000024">
    <property type="protein sequence ID" value="GER05418.1"/>
    <property type="molecule type" value="Genomic_DNA"/>
</dbReference>
<keyword evidence="2 9" id="KW-0963">Cytoplasm</keyword>
<evidence type="ECO:0000256" key="8">
    <source>
        <dbReference type="ARBA" id="ARBA00023306"/>
    </source>
</evidence>
<feature type="active site" evidence="9">
    <location>
        <position position="174"/>
    </location>
</feature>
<evidence type="ECO:0000256" key="4">
    <source>
        <dbReference type="ARBA" id="ARBA00022829"/>
    </source>
</evidence>
<feature type="domain" description="Core-binding (CB)" evidence="12">
    <location>
        <begin position="2"/>
        <end position="84"/>
    </location>
</feature>
<dbReference type="Proteomes" id="UP000324996">
    <property type="component" value="Unassembled WGS sequence"/>
</dbReference>
<dbReference type="InterPro" id="IPR004107">
    <property type="entry name" value="Integrase_SAM-like_N"/>
</dbReference>
<dbReference type="Gene3D" id="1.10.150.130">
    <property type="match status" value="1"/>
</dbReference>
<dbReference type="NCBIfam" id="NF001399">
    <property type="entry name" value="PRK00283.1"/>
    <property type="match status" value="1"/>
</dbReference>
<dbReference type="PROSITE" id="PS51898">
    <property type="entry name" value="TYR_RECOMBINASE"/>
    <property type="match status" value="1"/>
</dbReference>
<dbReference type="InterPro" id="IPR013762">
    <property type="entry name" value="Integrase-like_cat_sf"/>
</dbReference>
<dbReference type="InterPro" id="IPR011010">
    <property type="entry name" value="DNA_brk_join_enz"/>
</dbReference>
<gene>
    <name evidence="13" type="primary">xerD</name>
    <name evidence="9" type="synonym">xerC</name>
    <name evidence="13" type="ORF">JCM17846_31000</name>
</gene>
<feature type="active site" evidence="9">
    <location>
        <position position="250"/>
    </location>
</feature>
<dbReference type="Gene3D" id="1.10.443.10">
    <property type="entry name" value="Intergrase catalytic core"/>
    <property type="match status" value="1"/>
</dbReference>
<feature type="compositionally biased region" description="Basic and acidic residues" evidence="10">
    <location>
        <begin position="296"/>
        <end position="306"/>
    </location>
</feature>
<dbReference type="GO" id="GO:0007059">
    <property type="term" value="P:chromosome segregation"/>
    <property type="evidence" value="ECO:0007669"/>
    <property type="project" value="UniProtKB-UniRule"/>
</dbReference>
<keyword evidence="7 9" id="KW-0233">DNA recombination</keyword>
<keyword evidence="5 9" id="KW-0229">DNA integration</keyword>
<dbReference type="PANTHER" id="PTHR30349:SF90">
    <property type="entry name" value="TYROSINE RECOMBINASE XERD"/>
    <property type="match status" value="1"/>
</dbReference>
<dbReference type="PROSITE" id="PS51900">
    <property type="entry name" value="CB"/>
    <property type="match status" value="1"/>
</dbReference>